<sequence length="19" mass="2304">MKFLSIRIENQHGLSWKCL</sequence>
<proteinExistence type="evidence at transcript level"/>
<evidence type="ECO:0000313" key="1">
    <source>
        <dbReference type="EMBL" id="AII98119.1"/>
    </source>
</evidence>
<dbReference type="AlphaFoldDB" id="A0A076L378"/>
<accession>A0A076L378</accession>
<dbReference type="EMBL" id="KF433798">
    <property type="protein sequence ID" value="AII98119.1"/>
    <property type="molecule type" value="mRNA"/>
</dbReference>
<name>A0A076L378_NEPPI</name>
<organism evidence="1">
    <name type="scientific">Nephila pilipes</name>
    <name type="common">Giant wood spider</name>
    <name type="synonym">Nephila maculata</name>
    <dbReference type="NCBI Taxonomy" id="299642"/>
    <lineage>
        <taxon>Eukaryota</taxon>
        <taxon>Metazoa</taxon>
        <taxon>Ecdysozoa</taxon>
        <taxon>Arthropoda</taxon>
        <taxon>Chelicerata</taxon>
        <taxon>Arachnida</taxon>
        <taxon>Araneae</taxon>
        <taxon>Araneomorphae</taxon>
        <taxon>Entelegynae</taxon>
        <taxon>Araneoidea</taxon>
        <taxon>Nephilidae</taxon>
        <taxon>Nephila</taxon>
    </lineage>
</organism>
<reference evidence="1" key="1">
    <citation type="submission" date="2013-07" db="EMBL/GenBank/DDBJ databases">
        <title>Nephila pilipes venom gland.</title>
        <authorList>
            <person name="Huo L.J."/>
        </authorList>
    </citation>
    <scope>NUCLEOTIDE SEQUENCE</scope>
    <source>
        <tissue evidence="1">Venom gland</tissue>
    </source>
</reference>
<protein>
    <submittedName>
        <fullName evidence="1">BLTX815</fullName>
    </submittedName>
</protein>